<dbReference type="Proteomes" id="UP000254259">
    <property type="component" value="Plasmid CBM2636_mp"/>
</dbReference>
<sequence>MQPVAGASPACEGNLNWPHGSPP</sequence>
<dbReference type="EMBL" id="LT984814">
    <property type="protein sequence ID" value="SPD66945.1"/>
    <property type="molecule type" value="Genomic_DNA"/>
</dbReference>
<evidence type="ECO:0000256" key="1">
    <source>
        <dbReference type="SAM" id="MobiDB-lite"/>
    </source>
</evidence>
<evidence type="ECO:0000313" key="2">
    <source>
        <dbReference type="EMBL" id="SPD66945.1"/>
    </source>
</evidence>
<reference evidence="2 3" key="1">
    <citation type="submission" date="2018-01" db="EMBL/GenBank/DDBJ databases">
        <authorList>
            <person name="Clerissi C."/>
        </authorList>
    </citation>
    <scope>NUCLEOTIDE SEQUENCE [LARGE SCALE GENOMIC DNA]</scope>
    <source>
        <strain evidence="2">Cupriavidus taiwanensis SWF 66322</strain>
        <plasmid evidence="3">cbm2636_mp</plasmid>
    </source>
</reference>
<name>A0A9Q7V002_9BURK</name>
<feature type="region of interest" description="Disordered" evidence="1">
    <location>
        <begin position="1"/>
        <end position="23"/>
    </location>
</feature>
<organism evidence="2 3">
    <name type="scientific">Cupriavidus taiwanensis</name>
    <dbReference type="NCBI Taxonomy" id="164546"/>
    <lineage>
        <taxon>Bacteria</taxon>
        <taxon>Pseudomonadati</taxon>
        <taxon>Pseudomonadota</taxon>
        <taxon>Betaproteobacteria</taxon>
        <taxon>Burkholderiales</taxon>
        <taxon>Burkholderiaceae</taxon>
        <taxon>Cupriavidus</taxon>
    </lineage>
</organism>
<gene>
    <name evidence="2" type="ORF">CBM2636_MP10581</name>
</gene>
<dbReference type="AlphaFoldDB" id="A0A9Q7V002"/>
<geneLocation type="plasmid" evidence="3">
    <name>cbm2636_mp</name>
</geneLocation>
<protein>
    <submittedName>
        <fullName evidence="2">Uncharacterized protein</fullName>
    </submittedName>
</protein>
<keyword evidence="2" id="KW-0614">Plasmid</keyword>
<evidence type="ECO:0000313" key="3">
    <source>
        <dbReference type="Proteomes" id="UP000254259"/>
    </source>
</evidence>
<proteinExistence type="predicted"/>
<accession>A0A9Q7V002</accession>